<evidence type="ECO:0000313" key="2">
    <source>
        <dbReference type="EMBL" id="CAA2978311.1"/>
    </source>
</evidence>
<organism evidence="2 3">
    <name type="scientific">Olea europaea subsp. europaea</name>
    <dbReference type="NCBI Taxonomy" id="158383"/>
    <lineage>
        <taxon>Eukaryota</taxon>
        <taxon>Viridiplantae</taxon>
        <taxon>Streptophyta</taxon>
        <taxon>Embryophyta</taxon>
        <taxon>Tracheophyta</taxon>
        <taxon>Spermatophyta</taxon>
        <taxon>Magnoliopsida</taxon>
        <taxon>eudicotyledons</taxon>
        <taxon>Gunneridae</taxon>
        <taxon>Pentapetalae</taxon>
        <taxon>asterids</taxon>
        <taxon>lamiids</taxon>
        <taxon>Lamiales</taxon>
        <taxon>Oleaceae</taxon>
        <taxon>Oleeae</taxon>
        <taxon>Olea</taxon>
    </lineage>
</organism>
<feature type="compositionally biased region" description="Basic and acidic residues" evidence="1">
    <location>
        <begin position="1"/>
        <end position="33"/>
    </location>
</feature>
<dbReference type="Gramene" id="OE9A080782T1">
    <property type="protein sequence ID" value="OE9A080782C1"/>
    <property type="gene ID" value="OE9A080782"/>
</dbReference>
<accession>A0A8S0RHL1</accession>
<keyword evidence="3" id="KW-1185">Reference proteome</keyword>
<evidence type="ECO:0000256" key="1">
    <source>
        <dbReference type="SAM" id="MobiDB-lite"/>
    </source>
</evidence>
<sequence>MPTSRLVDDSNKHRELGRPTDDRSVCNHKEEPANKGLQIGTHPKNSKEVEKPENVLKPDEAKVKVVESLGVVARLMNLDPLPYDIKPKDISLPSLFSKHVF</sequence>
<feature type="compositionally biased region" description="Basic and acidic residues" evidence="1">
    <location>
        <begin position="45"/>
        <end position="54"/>
    </location>
</feature>
<dbReference type="AlphaFoldDB" id="A0A8S0RHL1"/>
<comment type="caution">
    <text evidence="2">The sequence shown here is derived from an EMBL/GenBank/DDBJ whole genome shotgun (WGS) entry which is preliminary data.</text>
</comment>
<name>A0A8S0RHL1_OLEEU</name>
<feature type="region of interest" description="Disordered" evidence="1">
    <location>
        <begin position="1"/>
        <end position="54"/>
    </location>
</feature>
<dbReference type="Proteomes" id="UP000594638">
    <property type="component" value="Unassembled WGS sequence"/>
</dbReference>
<dbReference type="EMBL" id="CACTIH010003618">
    <property type="protein sequence ID" value="CAA2978311.1"/>
    <property type="molecule type" value="Genomic_DNA"/>
</dbReference>
<proteinExistence type="predicted"/>
<evidence type="ECO:0000313" key="3">
    <source>
        <dbReference type="Proteomes" id="UP000594638"/>
    </source>
</evidence>
<gene>
    <name evidence="2" type="ORF">OLEA9_A080782</name>
</gene>
<dbReference type="OrthoDB" id="1670627at2759"/>
<reference evidence="2 3" key="1">
    <citation type="submission" date="2019-12" db="EMBL/GenBank/DDBJ databases">
        <authorList>
            <person name="Alioto T."/>
            <person name="Alioto T."/>
            <person name="Gomez Garrido J."/>
        </authorList>
    </citation>
    <scope>NUCLEOTIDE SEQUENCE [LARGE SCALE GENOMIC DNA]</scope>
</reference>
<protein>
    <submittedName>
        <fullName evidence="2">Uncharacterized protein</fullName>
    </submittedName>
</protein>